<dbReference type="Proteomes" id="UP001549307">
    <property type="component" value="Unassembled WGS sequence"/>
</dbReference>
<sequence length="293" mass="30233">MKKKTIGALILAAGAAVTLAAAGTPGVSSILTKPADRPVSGMTTAAEQFASEDATAQRGVAEAVRQCMAKAGYDYTPAPSGQQSMDLKHHIGFTTLTVETARASGYASFKPQGPGEPATNSELGKLFADPAFQTALNGGGPSEQNVVESSEGTGMHWGGCTAEGITAIYGNANDYMRATGLAFNSLLVATNAAAADADIQSAVDAWKNCMSTTAFPYSRPDEAASAGLDAGGKKELKIAVTDATCRADTNFDAKLRTVLDKYLTTRMVELEPEVAAVKQIRSDASARAKALLG</sequence>
<proteinExistence type="predicted"/>
<keyword evidence="3" id="KW-1185">Reference proteome</keyword>
<organism evidence="2 3">
    <name type="scientific">Arthrobacter bambusae</name>
    <dbReference type="NCBI Taxonomy" id="1338426"/>
    <lineage>
        <taxon>Bacteria</taxon>
        <taxon>Bacillati</taxon>
        <taxon>Actinomycetota</taxon>
        <taxon>Actinomycetes</taxon>
        <taxon>Micrococcales</taxon>
        <taxon>Micrococcaceae</taxon>
        <taxon>Arthrobacter</taxon>
    </lineage>
</organism>
<reference evidence="2 3" key="1">
    <citation type="submission" date="2024-06" db="EMBL/GenBank/DDBJ databases">
        <title>Sorghum-associated microbial communities from plants grown in Nebraska, USA.</title>
        <authorList>
            <person name="Schachtman D."/>
        </authorList>
    </citation>
    <scope>NUCLEOTIDE SEQUENCE [LARGE SCALE GENOMIC DNA]</scope>
    <source>
        <strain evidence="2 3">3552</strain>
    </source>
</reference>
<name>A0ABV2P4E9_9MICC</name>
<evidence type="ECO:0000256" key="1">
    <source>
        <dbReference type="SAM" id="SignalP"/>
    </source>
</evidence>
<comment type="caution">
    <text evidence="2">The sequence shown here is derived from an EMBL/GenBank/DDBJ whole genome shotgun (WGS) entry which is preliminary data.</text>
</comment>
<gene>
    <name evidence="2" type="ORF">ABIE37_001214</name>
</gene>
<dbReference type="RefSeq" id="WP_354227673.1">
    <property type="nucleotide sequence ID" value="NZ_JBEPSN010000002.1"/>
</dbReference>
<dbReference type="GeneID" id="92752170"/>
<feature type="chain" id="PRO_5046436130" evidence="1">
    <location>
        <begin position="23"/>
        <end position="293"/>
    </location>
</feature>
<evidence type="ECO:0000313" key="3">
    <source>
        <dbReference type="Proteomes" id="UP001549307"/>
    </source>
</evidence>
<keyword evidence="1" id="KW-0732">Signal</keyword>
<evidence type="ECO:0000313" key="2">
    <source>
        <dbReference type="EMBL" id="MET4539442.1"/>
    </source>
</evidence>
<accession>A0ABV2P4E9</accession>
<protein>
    <submittedName>
        <fullName evidence="2">Uncharacterized protein</fullName>
    </submittedName>
</protein>
<dbReference type="EMBL" id="JBEPSN010000002">
    <property type="protein sequence ID" value="MET4539442.1"/>
    <property type="molecule type" value="Genomic_DNA"/>
</dbReference>
<feature type="signal peptide" evidence="1">
    <location>
        <begin position="1"/>
        <end position="22"/>
    </location>
</feature>